<keyword evidence="1" id="KW-0472">Membrane</keyword>
<name>A0A084JYU7_NONUL</name>
<evidence type="ECO:0000313" key="2">
    <source>
        <dbReference type="EMBL" id="KEZ94131.1"/>
    </source>
</evidence>
<proteinExistence type="predicted"/>
<reference evidence="2 4" key="1">
    <citation type="submission" date="2014-07" db="EMBL/GenBank/DDBJ databases">
        <title>Draft genome sequence of Nonlabens ulvanivorans, an ulvan degrading bacterium.</title>
        <authorList>
            <person name="Kopel M."/>
            <person name="Helbert W."/>
            <person name="Henrissat B."/>
            <person name="Doniger T."/>
            <person name="Banin E."/>
        </authorList>
    </citation>
    <scope>NUCLEOTIDE SEQUENCE [LARGE SCALE GENOMIC DNA]</scope>
    <source>
        <strain evidence="2 4">PLR</strain>
    </source>
</reference>
<dbReference type="Pfam" id="PF06170">
    <property type="entry name" value="DUF983"/>
    <property type="match status" value="1"/>
</dbReference>
<keyword evidence="1" id="KW-1133">Transmembrane helix</keyword>
<evidence type="ECO:0000313" key="4">
    <source>
        <dbReference type="Proteomes" id="UP000028531"/>
    </source>
</evidence>
<evidence type="ECO:0000313" key="5">
    <source>
        <dbReference type="Proteomes" id="UP000239997"/>
    </source>
</evidence>
<protein>
    <submittedName>
        <fullName evidence="3">Uncharacterized protein DUF983</fullName>
    </submittedName>
</protein>
<reference evidence="3 5" key="2">
    <citation type="submission" date="2018-03" db="EMBL/GenBank/DDBJ databases">
        <title>Genomic Encyclopedia of Archaeal and Bacterial Type Strains, Phase II (KMG-II): from individual species to whole genera.</title>
        <authorList>
            <person name="Goeker M."/>
        </authorList>
    </citation>
    <scope>NUCLEOTIDE SEQUENCE [LARGE SCALE GENOMIC DNA]</scope>
    <source>
        <strain evidence="3 5">DSM 22727</strain>
    </source>
</reference>
<dbReference type="RefSeq" id="WP_036580148.1">
    <property type="nucleotide sequence ID" value="NZ_CP136694.1"/>
</dbReference>
<dbReference type="AlphaFoldDB" id="A0A084JYU7"/>
<dbReference type="Proteomes" id="UP000028531">
    <property type="component" value="Unassembled WGS sequence"/>
</dbReference>
<dbReference type="EMBL" id="JPJI01000023">
    <property type="protein sequence ID" value="KEZ94131.1"/>
    <property type="molecule type" value="Genomic_DNA"/>
</dbReference>
<dbReference type="InterPro" id="IPR009325">
    <property type="entry name" value="DUF983"/>
</dbReference>
<keyword evidence="5" id="KW-1185">Reference proteome</keyword>
<dbReference type="OrthoDB" id="9790326at2"/>
<organism evidence="2 4">
    <name type="scientific">Nonlabens ulvanivorans</name>
    <name type="common">Persicivirga ulvanivorans</name>
    <dbReference type="NCBI Taxonomy" id="906888"/>
    <lineage>
        <taxon>Bacteria</taxon>
        <taxon>Pseudomonadati</taxon>
        <taxon>Bacteroidota</taxon>
        <taxon>Flavobacteriia</taxon>
        <taxon>Flavobacteriales</taxon>
        <taxon>Flavobacteriaceae</taxon>
        <taxon>Nonlabens</taxon>
    </lineage>
</organism>
<gene>
    <name evidence="2" type="ORF">IL45_03005</name>
    <name evidence="3" type="ORF">LY02_02180</name>
</gene>
<dbReference type="EMBL" id="PVNA01000004">
    <property type="protein sequence ID" value="PRX13120.1"/>
    <property type="molecule type" value="Genomic_DNA"/>
</dbReference>
<evidence type="ECO:0000313" key="3">
    <source>
        <dbReference type="EMBL" id="PRX13120.1"/>
    </source>
</evidence>
<keyword evidence="1" id="KW-0812">Transmembrane</keyword>
<comment type="caution">
    <text evidence="2">The sequence shown here is derived from an EMBL/GenBank/DDBJ whole genome shotgun (WGS) entry which is preliminary data.</text>
</comment>
<accession>A0A084JYU7</accession>
<feature type="transmembrane region" description="Helical" evidence="1">
    <location>
        <begin position="60"/>
        <end position="83"/>
    </location>
</feature>
<dbReference type="Proteomes" id="UP000239997">
    <property type="component" value="Unassembled WGS sequence"/>
</dbReference>
<dbReference type="GeneID" id="90597048"/>
<sequence length="133" mass="15009">MFKKSIIYSILFLKCPQCRQGNFLEANPYQISKMNKVKERCPKCELKYSIEPSFYTGAMYVSYGVGIAFAVATYVILLFLGVADNPLTIFIAIVAVLALTFPYIGAVSKAIWAHLFFKYNPMIAKQVKNDTRA</sequence>
<feature type="transmembrane region" description="Helical" evidence="1">
    <location>
        <begin position="89"/>
        <end position="112"/>
    </location>
</feature>
<evidence type="ECO:0000256" key="1">
    <source>
        <dbReference type="SAM" id="Phobius"/>
    </source>
</evidence>